<evidence type="ECO:0000313" key="5">
    <source>
        <dbReference type="EMBL" id="CAD9684333.1"/>
    </source>
</evidence>
<evidence type="ECO:0000256" key="1">
    <source>
        <dbReference type="ARBA" id="ARBA00022603"/>
    </source>
</evidence>
<dbReference type="GO" id="GO:0006396">
    <property type="term" value="P:RNA processing"/>
    <property type="evidence" value="ECO:0007669"/>
    <property type="project" value="InterPro"/>
</dbReference>
<dbReference type="InterPro" id="IPR053304">
    <property type="entry name" value="RNA_M5U_MTase"/>
</dbReference>
<dbReference type="SUPFAM" id="SSF53335">
    <property type="entry name" value="S-adenosyl-L-methionine-dependent methyltransferases"/>
    <property type="match status" value="1"/>
</dbReference>
<dbReference type="PROSITE" id="PS51687">
    <property type="entry name" value="SAM_MT_RNA_M5U"/>
    <property type="match status" value="1"/>
</dbReference>
<evidence type="ECO:0000256" key="3">
    <source>
        <dbReference type="ARBA" id="ARBA00022691"/>
    </source>
</evidence>
<reference evidence="5" key="1">
    <citation type="submission" date="2021-01" db="EMBL/GenBank/DDBJ databases">
        <authorList>
            <person name="Corre E."/>
            <person name="Pelletier E."/>
            <person name="Niang G."/>
            <person name="Scheremetjew M."/>
            <person name="Finn R."/>
            <person name="Kale V."/>
            <person name="Holt S."/>
            <person name="Cochrane G."/>
            <person name="Meng A."/>
            <person name="Brown T."/>
            <person name="Cohen L."/>
        </authorList>
    </citation>
    <scope>NUCLEOTIDE SEQUENCE</scope>
    <source>
        <strain evidence="5">CCMP1452</strain>
    </source>
</reference>
<keyword evidence="2 4" id="KW-0808">Transferase</keyword>
<dbReference type="GO" id="GO:0032259">
    <property type="term" value="P:methylation"/>
    <property type="evidence" value="ECO:0007669"/>
    <property type="project" value="UniProtKB-KW"/>
</dbReference>
<accession>A0A7S2RYH2</accession>
<dbReference type="AlphaFoldDB" id="A0A7S2RYH2"/>
<organism evidence="5">
    <name type="scientific">Eucampia antarctica</name>
    <dbReference type="NCBI Taxonomy" id="49252"/>
    <lineage>
        <taxon>Eukaryota</taxon>
        <taxon>Sar</taxon>
        <taxon>Stramenopiles</taxon>
        <taxon>Ochrophyta</taxon>
        <taxon>Bacillariophyta</taxon>
        <taxon>Mediophyceae</taxon>
        <taxon>Biddulphiophycidae</taxon>
        <taxon>Hemiaulales</taxon>
        <taxon>Hemiaulaceae</taxon>
        <taxon>Eucampia</taxon>
    </lineage>
</organism>
<gene>
    <name evidence="5" type="ORF">EANT1437_LOCUS10576</name>
</gene>
<comment type="caution">
    <text evidence="4">Lacks conserved residue(s) required for the propagation of feature annotation.</text>
</comment>
<dbReference type="PANTHER" id="PTHR47548">
    <property type="entry name" value="BNAA06G32370D PROTEIN"/>
    <property type="match status" value="1"/>
</dbReference>
<keyword evidence="3 4" id="KW-0949">S-adenosyl-L-methionine</keyword>
<dbReference type="EMBL" id="HBHI01020606">
    <property type="protein sequence ID" value="CAD9684333.1"/>
    <property type="molecule type" value="Transcribed_RNA"/>
</dbReference>
<feature type="active site" description="Nucleophile" evidence="4">
    <location>
        <position position="109"/>
    </location>
</feature>
<sequence length="157" mass="17434">MTMKELMQSMMDEDDNNMNPPAYTDLGVKGKARYMVASATKALYEGQALGANVLIVDPPRKGLEEEVLTQLCKPHNPNQDYVEDPVLLQGPNHAIHWTNDVQIIIYVSCGFDALARDCDKLLTASAGWELESSTGYILFPGTNHVETVAIFKRDIFS</sequence>
<dbReference type="InterPro" id="IPR029063">
    <property type="entry name" value="SAM-dependent_MTases_sf"/>
</dbReference>
<comment type="similarity">
    <text evidence="4">Belongs to the class I-like SAM-binding methyltransferase superfamily. RNA M5U methyltransferase family.</text>
</comment>
<proteinExistence type="inferred from homology"/>
<evidence type="ECO:0000256" key="2">
    <source>
        <dbReference type="ARBA" id="ARBA00022679"/>
    </source>
</evidence>
<feature type="binding site" evidence="4">
    <location>
        <position position="5"/>
    </location>
    <ligand>
        <name>S-adenosyl-L-methionine</name>
        <dbReference type="ChEBI" id="CHEBI:59789"/>
    </ligand>
</feature>
<name>A0A7S2RYH2_9STRA</name>
<dbReference type="Gene3D" id="3.40.50.150">
    <property type="entry name" value="Vaccinia Virus protein VP39"/>
    <property type="match status" value="1"/>
</dbReference>
<dbReference type="InterPro" id="IPR010280">
    <property type="entry name" value="U5_MeTrfase_fam"/>
</dbReference>
<dbReference type="PANTHER" id="PTHR47548:SF1">
    <property type="entry name" value="S-ADENOSYL-L-METHIONINE-DEPENDENT METHYLTRANSFERASES SUPERFAMILY PROTEIN"/>
    <property type="match status" value="1"/>
</dbReference>
<protein>
    <submittedName>
        <fullName evidence="5">Uncharacterized protein</fullName>
    </submittedName>
</protein>
<feature type="binding site" evidence="4">
    <location>
        <position position="57"/>
    </location>
    <ligand>
        <name>S-adenosyl-L-methionine</name>
        <dbReference type="ChEBI" id="CHEBI:59789"/>
    </ligand>
</feature>
<evidence type="ECO:0000256" key="4">
    <source>
        <dbReference type="PROSITE-ProRule" id="PRU01024"/>
    </source>
</evidence>
<keyword evidence="1 4" id="KW-0489">Methyltransferase</keyword>
<dbReference type="GO" id="GO:0008173">
    <property type="term" value="F:RNA methyltransferase activity"/>
    <property type="evidence" value="ECO:0007669"/>
    <property type="project" value="InterPro"/>
</dbReference>